<proteinExistence type="predicted"/>
<organism evidence="2 3">
    <name type="scientific">candidate division WWE3 bacterium RIFCSPLOWO2_01_FULL_39_13</name>
    <dbReference type="NCBI Taxonomy" id="1802624"/>
    <lineage>
        <taxon>Bacteria</taxon>
        <taxon>Katanobacteria</taxon>
    </lineage>
</organism>
<comment type="caution">
    <text evidence="2">The sequence shown here is derived from an EMBL/GenBank/DDBJ whole genome shotgun (WGS) entry which is preliminary data.</text>
</comment>
<dbReference type="Proteomes" id="UP000178771">
    <property type="component" value="Unassembled WGS sequence"/>
</dbReference>
<evidence type="ECO:0000313" key="2">
    <source>
        <dbReference type="EMBL" id="OGC51168.1"/>
    </source>
</evidence>
<evidence type="ECO:0000313" key="3">
    <source>
        <dbReference type="Proteomes" id="UP000178771"/>
    </source>
</evidence>
<sequence>MMIRKSAISKVGLFDEDFFFYGEDLDWCWRFKEKGYQVVYTPITKIIHYKGVASGIKPASSHLSKATRQSRKRALYESIHAMEVFYKKHYLTKYPFFINWLVLISLKILERIRLLSV</sequence>
<dbReference type="InterPro" id="IPR029044">
    <property type="entry name" value="Nucleotide-diphossugar_trans"/>
</dbReference>
<dbReference type="PANTHER" id="PTHR43179:SF7">
    <property type="entry name" value="RHAMNOSYLTRANSFERASE WBBL"/>
    <property type="match status" value="1"/>
</dbReference>
<evidence type="ECO:0000259" key="1">
    <source>
        <dbReference type="Pfam" id="PF13632"/>
    </source>
</evidence>
<protein>
    <recommendedName>
        <fullName evidence="1">Glycosyltransferase 2-like domain-containing protein</fullName>
    </recommendedName>
</protein>
<reference evidence="2 3" key="1">
    <citation type="journal article" date="2016" name="Nat. Commun.">
        <title>Thousands of microbial genomes shed light on interconnected biogeochemical processes in an aquifer system.</title>
        <authorList>
            <person name="Anantharaman K."/>
            <person name="Brown C.T."/>
            <person name="Hug L.A."/>
            <person name="Sharon I."/>
            <person name="Castelle C.J."/>
            <person name="Probst A.J."/>
            <person name="Thomas B.C."/>
            <person name="Singh A."/>
            <person name="Wilkins M.J."/>
            <person name="Karaoz U."/>
            <person name="Brodie E.L."/>
            <person name="Williams K.H."/>
            <person name="Hubbard S.S."/>
            <person name="Banfield J.F."/>
        </authorList>
    </citation>
    <scope>NUCLEOTIDE SEQUENCE [LARGE SCALE GENOMIC DNA]</scope>
</reference>
<dbReference type="STRING" id="1802624.A2982_04300"/>
<dbReference type="Pfam" id="PF13632">
    <property type="entry name" value="Glyco_trans_2_3"/>
    <property type="match status" value="1"/>
</dbReference>
<dbReference type="InterPro" id="IPR001173">
    <property type="entry name" value="Glyco_trans_2-like"/>
</dbReference>
<accession>A0A1F4V1W4</accession>
<feature type="domain" description="Glycosyltransferase 2-like" evidence="1">
    <location>
        <begin position="1"/>
        <end position="72"/>
    </location>
</feature>
<dbReference type="AlphaFoldDB" id="A0A1F4V1W4"/>
<dbReference type="EMBL" id="MEVH01000029">
    <property type="protein sequence ID" value="OGC51168.1"/>
    <property type="molecule type" value="Genomic_DNA"/>
</dbReference>
<dbReference type="Gene3D" id="3.90.550.10">
    <property type="entry name" value="Spore Coat Polysaccharide Biosynthesis Protein SpsA, Chain A"/>
    <property type="match status" value="1"/>
</dbReference>
<gene>
    <name evidence="2" type="ORF">A2982_04300</name>
</gene>
<name>A0A1F4V1W4_UNCKA</name>
<dbReference type="SUPFAM" id="SSF53448">
    <property type="entry name" value="Nucleotide-diphospho-sugar transferases"/>
    <property type="match status" value="1"/>
</dbReference>
<dbReference type="PANTHER" id="PTHR43179">
    <property type="entry name" value="RHAMNOSYLTRANSFERASE WBBL"/>
    <property type="match status" value="1"/>
</dbReference>